<reference evidence="3 4" key="1">
    <citation type="submission" date="2020-10" db="EMBL/GenBank/DDBJ databases">
        <title>Haloactinobacterium sp. RN3S43, a bacterium isolated from saline soil.</title>
        <authorList>
            <person name="Sun J.-Q."/>
        </authorList>
    </citation>
    <scope>NUCLEOTIDE SEQUENCE [LARGE SCALE GENOMIC DNA]</scope>
    <source>
        <strain evidence="3 4">RN3S43</strain>
    </source>
</reference>
<protein>
    <submittedName>
        <fullName evidence="3">MerR family transcriptional regulator</fullName>
    </submittedName>
</protein>
<dbReference type="CDD" id="cd01104">
    <property type="entry name" value="HTH_MlrA-CarA"/>
    <property type="match status" value="1"/>
</dbReference>
<dbReference type="AlphaFoldDB" id="A0A7M1SSG0"/>
<evidence type="ECO:0000313" key="4">
    <source>
        <dbReference type="Proteomes" id="UP000593758"/>
    </source>
</evidence>
<accession>A0A7M1SSG0</accession>
<dbReference type="InterPro" id="IPR047057">
    <property type="entry name" value="MerR_fam"/>
</dbReference>
<dbReference type="PANTHER" id="PTHR30204">
    <property type="entry name" value="REDOX-CYCLING DRUG-SENSING TRANSCRIPTIONAL ACTIVATOR SOXR"/>
    <property type="match status" value="1"/>
</dbReference>
<keyword evidence="4" id="KW-1185">Reference proteome</keyword>
<evidence type="ECO:0000256" key="1">
    <source>
        <dbReference type="ARBA" id="ARBA00023125"/>
    </source>
</evidence>
<sequence length="354" mass="37765">MQKLFKRLVQDRCEIGALDGLKLFDTGPRRRLDGGWRRVGREETGVPAARSGPDEGERARVRLTVAAVAGRLGVAASTLRTWDRRYGLGPSTRTAGRHRRYNSDDVTRLETMRRLTREGVAPADAARVARGLDAADETVADHASDHPDDILDPLSMAAAAVEADERRLHRMVHRAVRQSDGLSTWQNLVRPALDLLEARDHGDQPGRDPVSALGAALLAALRAIAPDPGAEAPVMIHADLDHHLDAHVLAAELAGHRIGARVLRPARRKRAADSAAVAAAPHIQIAVLLGQPHDGAAVVDAMRASDRIAFVISLTGVASEYADLPRARTLAGAVHEIASLLADPAAVRPAGALG</sequence>
<gene>
    <name evidence="3" type="ORF">IM660_14910</name>
</gene>
<dbReference type="KEGG" id="halt:IM660_14910"/>
<dbReference type="Gene3D" id="1.10.1660.10">
    <property type="match status" value="1"/>
</dbReference>
<dbReference type="InterPro" id="IPR000551">
    <property type="entry name" value="MerR-type_HTH_dom"/>
</dbReference>
<dbReference type="SUPFAM" id="SSF46955">
    <property type="entry name" value="Putative DNA-binding domain"/>
    <property type="match status" value="1"/>
</dbReference>
<dbReference type="PROSITE" id="PS50937">
    <property type="entry name" value="HTH_MERR_2"/>
    <property type="match status" value="1"/>
</dbReference>
<evidence type="ECO:0000259" key="2">
    <source>
        <dbReference type="PROSITE" id="PS50937"/>
    </source>
</evidence>
<dbReference type="PANTHER" id="PTHR30204:SF97">
    <property type="entry name" value="MERR FAMILY REGULATORY PROTEIN"/>
    <property type="match status" value="1"/>
</dbReference>
<dbReference type="EMBL" id="CP063169">
    <property type="protein sequence ID" value="QOR69924.1"/>
    <property type="molecule type" value="Genomic_DNA"/>
</dbReference>
<keyword evidence="1" id="KW-0238">DNA-binding</keyword>
<dbReference type="Pfam" id="PF13411">
    <property type="entry name" value="MerR_1"/>
    <property type="match status" value="1"/>
</dbReference>
<feature type="domain" description="HTH merR-type" evidence="2">
    <location>
        <begin position="62"/>
        <end position="131"/>
    </location>
</feature>
<name>A0A7M1SSG0_9MICO</name>
<dbReference type="GO" id="GO:0003677">
    <property type="term" value="F:DNA binding"/>
    <property type="evidence" value="ECO:0007669"/>
    <property type="project" value="UniProtKB-KW"/>
</dbReference>
<dbReference type="SMART" id="SM00422">
    <property type="entry name" value="HTH_MERR"/>
    <property type="match status" value="1"/>
</dbReference>
<dbReference type="Proteomes" id="UP000593758">
    <property type="component" value="Chromosome"/>
</dbReference>
<dbReference type="InterPro" id="IPR009061">
    <property type="entry name" value="DNA-bd_dom_put_sf"/>
</dbReference>
<evidence type="ECO:0000313" key="3">
    <source>
        <dbReference type="EMBL" id="QOR69924.1"/>
    </source>
</evidence>
<organism evidence="3 4">
    <name type="scientific">Ruania alkalisoli</name>
    <dbReference type="NCBI Taxonomy" id="2779775"/>
    <lineage>
        <taxon>Bacteria</taxon>
        <taxon>Bacillati</taxon>
        <taxon>Actinomycetota</taxon>
        <taxon>Actinomycetes</taxon>
        <taxon>Micrococcales</taxon>
        <taxon>Ruaniaceae</taxon>
        <taxon>Ruania</taxon>
    </lineage>
</organism>
<proteinExistence type="predicted"/>
<dbReference type="GO" id="GO:0003700">
    <property type="term" value="F:DNA-binding transcription factor activity"/>
    <property type="evidence" value="ECO:0007669"/>
    <property type="project" value="InterPro"/>
</dbReference>